<organism evidence="2 3">
    <name type="scientific">Ascoidea rubescens DSM 1968</name>
    <dbReference type="NCBI Taxonomy" id="1344418"/>
    <lineage>
        <taxon>Eukaryota</taxon>
        <taxon>Fungi</taxon>
        <taxon>Dikarya</taxon>
        <taxon>Ascomycota</taxon>
        <taxon>Saccharomycotina</taxon>
        <taxon>Saccharomycetes</taxon>
        <taxon>Ascoideaceae</taxon>
        <taxon>Ascoidea</taxon>
    </lineage>
</organism>
<dbReference type="InterPro" id="IPR029063">
    <property type="entry name" value="SAM-dependent_MTases_sf"/>
</dbReference>
<protein>
    <submittedName>
        <fullName evidence="2">N2227-domain-containing protein</fullName>
    </submittedName>
</protein>
<gene>
    <name evidence="2" type="ORF">ASCRUDRAFT_74220</name>
</gene>
<proteinExistence type="predicted"/>
<dbReference type="InterPro" id="IPR012901">
    <property type="entry name" value="CARME"/>
</dbReference>
<dbReference type="SUPFAM" id="SSF53335">
    <property type="entry name" value="S-adenosyl-L-methionine-dependent methyltransferases"/>
    <property type="match status" value="1"/>
</dbReference>
<dbReference type="PANTHER" id="PTHR12303">
    <property type="entry name" value="CARNOSINE N-METHYLTRANSFERASE"/>
    <property type="match status" value="1"/>
</dbReference>
<dbReference type="STRING" id="1344418.A0A1D2VMA6"/>
<evidence type="ECO:0000313" key="3">
    <source>
        <dbReference type="Proteomes" id="UP000095038"/>
    </source>
</evidence>
<dbReference type="EMBL" id="KV454476">
    <property type="protein sequence ID" value="ODV62743.1"/>
    <property type="molecule type" value="Genomic_DNA"/>
</dbReference>
<accession>A0A1D2VMA6</accession>
<evidence type="ECO:0000256" key="1">
    <source>
        <dbReference type="SAM" id="Phobius"/>
    </source>
</evidence>
<keyword evidence="3" id="KW-1185">Reference proteome</keyword>
<dbReference type="Proteomes" id="UP000095038">
    <property type="component" value="Unassembled WGS sequence"/>
</dbReference>
<reference evidence="3" key="1">
    <citation type="submission" date="2016-05" db="EMBL/GenBank/DDBJ databases">
        <title>Comparative genomics of biotechnologically important yeasts.</title>
        <authorList>
            <consortium name="DOE Joint Genome Institute"/>
            <person name="Riley R."/>
            <person name="Haridas S."/>
            <person name="Wolfe K.H."/>
            <person name="Lopes M.R."/>
            <person name="Hittinger C.T."/>
            <person name="Goker M."/>
            <person name="Salamov A."/>
            <person name="Wisecaver J."/>
            <person name="Long T.M."/>
            <person name="Aerts A.L."/>
            <person name="Barry K."/>
            <person name="Choi C."/>
            <person name="Clum A."/>
            <person name="Coughlan A.Y."/>
            <person name="Deshpande S."/>
            <person name="Douglass A.P."/>
            <person name="Hanson S.J."/>
            <person name="Klenk H.-P."/>
            <person name="Labutti K."/>
            <person name="Lapidus A."/>
            <person name="Lindquist E."/>
            <person name="Lipzen A."/>
            <person name="Meier-Kolthoff J.P."/>
            <person name="Ohm R.A."/>
            <person name="Otillar R.P."/>
            <person name="Pangilinan J."/>
            <person name="Peng Y."/>
            <person name="Rokas A."/>
            <person name="Rosa C.A."/>
            <person name="Scheuner C."/>
            <person name="Sibirny A.A."/>
            <person name="Slot J.C."/>
            <person name="Stielow J.B."/>
            <person name="Sun H."/>
            <person name="Kurtzman C.P."/>
            <person name="Blackwell M."/>
            <person name="Grigoriev I.V."/>
            <person name="Jeffries T.W."/>
        </authorList>
    </citation>
    <scope>NUCLEOTIDE SEQUENCE [LARGE SCALE GENOMIC DNA]</scope>
    <source>
        <strain evidence="3">DSM 1968</strain>
    </source>
</reference>
<sequence>MPTDREELNNLTTNISISLISYGILLVIFPGSTFPIVILILMISSSLYKAKYLNYIYKKYFNKLEITNDRQDLINTIQSLSSYKYNTQNWNNRKKKIFFSMPIRHQKLSINYLKKFDKINKLIDVNSQFLNDIAKDSIDFYNVQKNELRLATFQNSNDNFNVIEALCHFQRDWSSLGDVEINPILNYVKKNLNNIVNNNNYRGKTCVIIPGSGLGRIAHELAAAYSSIHFETVEYSWLMHLSNQFIYKTNSDQQTYYNVHPFIHSYSNHTSLDNQTREIKIKRLDSKPSNLKLNHGDFRLFKLENSEDFDNIIIVSVFFLDTAENIFEYLDAMERLISSKHGYWINVGPLKYGSAPKVEFNLEEWREIRKKTGWIDIDEPKPYGKLLTGYLTDTRGLWQGQYGLCRWVSKL</sequence>
<dbReference type="InParanoid" id="A0A1D2VMA6"/>
<dbReference type="RefSeq" id="XP_020049050.1">
    <property type="nucleotide sequence ID" value="XM_020192602.1"/>
</dbReference>
<evidence type="ECO:0000313" key="2">
    <source>
        <dbReference type="EMBL" id="ODV62743.1"/>
    </source>
</evidence>
<dbReference type="GeneID" id="30966238"/>
<dbReference type="PANTHER" id="PTHR12303:SF11">
    <property type="entry name" value="AER338CP"/>
    <property type="match status" value="1"/>
</dbReference>
<dbReference type="Pfam" id="PF07942">
    <property type="entry name" value="CARME"/>
    <property type="match status" value="1"/>
</dbReference>
<name>A0A1D2VMA6_9ASCO</name>
<keyword evidence="1" id="KW-1133">Transmembrane helix</keyword>
<dbReference type="SMART" id="SM01296">
    <property type="entry name" value="N2227"/>
    <property type="match status" value="1"/>
</dbReference>
<dbReference type="AlphaFoldDB" id="A0A1D2VMA6"/>
<keyword evidence="1" id="KW-0472">Membrane</keyword>
<dbReference type="GO" id="GO:0008757">
    <property type="term" value="F:S-adenosylmethionine-dependent methyltransferase activity"/>
    <property type="evidence" value="ECO:0007669"/>
    <property type="project" value="InterPro"/>
</dbReference>
<dbReference type="OrthoDB" id="978at2759"/>
<dbReference type="FunCoup" id="A0A1D2VMA6">
    <property type="interactions" value="66"/>
</dbReference>
<feature type="transmembrane region" description="Helical" evidence="1">
    <location>
        <begin position="20"/>
        <end position="43"/>
    </location>
</feature>
<keyword evidence="1" id="KW-0812">Transmembrane</keyword>